<dbReference type="Pfam" id="PF00571">
    <property type="entry name" value="CBS"/>
    <property type="match status" value="2"/>
</dbReference>
<evidence type="ECO:0000259" key="3">
    <source>
        <dbReference type="PROSITE" id="PS51371"/>
    </source>
</evidence>
<evidence type="ECO:0000313" key="4">
    <source>
        <dbReference type="EMBL" id="MCD7110315.1"/>
    </source>
</evidence>
<organism evidence="4 5">
    <name type="scientific">Rhizobium quercicola</name>
    <dbReference type="NCBI Taxonomy" id="2901226"/>
    <lineage>
        <taxon>Bacteria</taxon>
        <taxon>Pseudomonadati</taxon>
        <taxon>Pseudomonadota</taxon>
        <taxon>Alphaproteobacteria</taxon>
        <taxon>Hyphomicrobiales</taxon>
        <taxon>Rhizobiaceae</taxon>
        <taxon>Rhizobium/Agrobacterium group</taxon>
        <taxon>Rhizobium</taxon>
    </lineage>
</organism>
<dbReference type="InterPro" id="IPR046342">
    <property type="entry name" value="CBS_dom_sf"/>
</dbReference>
<dbReference type="SUPFAM" id="SSF54631">
    <property type="entry name" value="CBS-domain pair"/>
    <property type="match status" value="1"/>
</dbReference>
<dbReference type="PANTHER" id="PTHR43080:SF2">
    <property type="entry name" value="CBS DOMAIN-CONTAINING PROTEIN"/>
    <property type="match status" value="1"/>
</dbReference>
<dbReference type="Proteomes" id="UP001139089">
    <property type="component" value="Unassembled WGS sequence"/>
</dbReference>
<evidence type="ECO:0000256" key="2">
    <source>
        <dbReference type="PROSITE-ProRule" id="PRU00703"/>
    </source>
</evidence>
<dbReference type="InterPro" id="IPR051257">
    <property type="entry name" value="Diverse_CBS-Domain"/>
</dbReference>
<feature type="domain" description="CBS" evidence="3">
    <location>
        <begin position="10"/>
        <end position="67"/>
    </location>
</feature>
<dbReference type="RefSeq" id="WP_231815549.1">
    <property type="nucleotide sequence ID" value="NZ_JAJOZR010000009.1"/>
</dbReference>
<feature type="domain" description="CBS" evidence="3">
    <location>
        <begin position="76"/>
        <end position="133"/>
    </location>
</feature>
<proteinExistence type="predicted"/>
<name>A0A9X1NTY7_9HYPH</name>
<dbReference type="AlphaFoldDB" id="A0A9X1NTY7"/>
<evidence type="ECO:0000256" key="1">
    <source>
        <dbReference type="ARBA" id="ARBA00023122"/>
    </source>
</evidence>
<dbReference type="Gene3D" id="3.10.580.10">
    <property type="entry name" value="CBS-domain"/>
    <property type="match status" value="1"/>
</dbReference>
<comment type="caution">
    <text evidence="4">The sequence shown here is derived from an EMBL/GenBank/DDBJ whole genome shotgun (WGS) entry which is preliminary data.</text>
</comment>
<sequence length="142" mass="15620">MTVKRILDEKGRKVVTIAPEMAVREAAALLAEHRIGAIVVLDARQAIAGLLAERDVVAAIARYGAECLDRTVAEVMCRDVHTCTEEMEIEAVMEIMNSRRARHLPVARNGRLVGIVSIGDAVRSHIRAIEHETREIKAYIAG</sequence>
<keyword evidence="5" id="KW-1185">Reference proteome</keyword>
<gene>
    <name evidence="4" type="ORF">LRX75_14840</name>
</gene>
<keyword evidence="1 2" id="KW-0129">CBS domain</keyword>
<accession>A0A9X1NTY7</accession>
<dbReference type="PROSITE" id="PS51371">
    <property type="entry name" value="CBS"/>
    <property type="match status" value="2"/>
</dbReference>
<evidence type="ECO:0000313" key="5">
    <source>
        <dbReference type="Proteomes" id="UP001139089"/>
    </source>
</evidence>
<dbReference type="SMART" id="SM00116">
    <property type="entry name" value="CBS"/>
    <property type="match status" value="2"/>
</dbReference>
<reference evidence="4" key="1">
    <citation type="submission" date="2021-12" db="EMBL/GenBank/DDBJ databases">
        <authorList>
            <person name="Li Y."/>
        </authorList>
    </citation>
    <scope>NUCLEOTIDE SEQUENCE</scope>
    <source>
        <strain evidence="4">DKSPLA3</strain>
    </source>
</reference>
<protein>
    <submittedName>
        <fullName evidence="4">CBS domain-containing protein</fullName>
    </submittedName>
</protein>
<dbReference type="EMBL" id="JAJOZR010000009">
    <property type="protein sequence ID" value="MCD7110315.1"/>
    <property type="molecule type" value="Genomic_DNA"/>
</dbReference>
<dbReference type="CDD" id="cd04623">
    <property type="entry name" value="CBS_pair_bac_euk"/>
    <property type="match status" value="1"/>
</dbReference>
<dbReference type="InterPro" id="IPR000644">
    <property type="entry name" value="CBS_dom"/>
</dbReference>
<dbReference type="InterPro" id="IPR044725">
    <property type="entry name" value="CBSX3_CBS_dom"/>
</dbReference>
<dbReference type="PANTHER" id="PTHR43080">
    <property type="entry name" value="CBS DOMAIN-CONTAINING PROTEIN CBSX3, MITOCHONDRIAL"/>
    <property type="match status" value="1"/>
</dbReference>